<dbReference type="EMBL" id="FMYO01000002">
    <property type="protein sequence ID" value="SDB94242.1"/>
    <property type="molecule type" value="Genomic_DNA"/>
</dbReference>
<feature type="transmembrane region" description="Helical" evidence="1">
    <location>
        <begin position="18"/>
        <end position="40"/>
    </location>
</feature>
<sequence>MKAFFLNSTRILEHNTKIYWSIIFGIAACLILFIAEAVHIQNFMATLNTQDQNALYAAIQPLTQRYSYSRYLVLILALLWTVYEYTSTKKKLGL</sequence>
<evidence type="ECO:0000313" key="2">
    <source>
        <dbReference type="EMBL" id="SDB94242.1"/>
    </source>
</evidence>
<dbReference type="STRING" id="1226327.SAMN05421732_10230"/>
<evidence type="ECO:0008006" key="4">
    <source>
        <dbReference type="Google" id="ProtNLM"/>
    </source>
</evidence>
<dbReference type="OrthoDB" id="6711862at2"/>
<name>A0A1G6HJ15_9GAMM</name>
<reference evidence="3" key="1">
    <citation type="submission" date="2016-09" db="EMBL/GenBank/DDBJ databases">
        <authorList>
            <person name="Varghese N."/>
            <person name="Submissions S."/>
        </authorList>
    </citation>
    <scope>NUCLEOTIDE SEQUENCE [LARGE SCALE GENOMIC DNA]</scope>
    <source>
        <strain evidence="3">ANC 4667</strain>
    </source>
</reference>
<protein>
    <recommendedName>
        <fullName evidence="4">ABC transporter permease</fullName>
    </recommendedName>
</protein>
<dbReference type="RefSeq" id="WP_092818998.1">
    <property type="nucleotide sequence ID" value="NZ_BAABKJ010000001.1"/>
</dbReference>
<keyword evidence="1" id="KW-1133">Transmembrane helix</keyword>
<feature type="transmembrane region" description="Helical" evidence="1">
    <location>
        <begin position="68"/>
        <end position="86"/>
    </location>
</feature>
<keyword evidence="1" id="KW-0472">Membrane</keyword>
<keyword evidence="3" id="KW-1185">Reference proteome</keyword>
<dbReference type="Proteomes" id="UP000243468">
    <property type="component" value="Unassembled WGS sequence"/>
</dbReference>
<organism evidence="2 3">
    <name type="scientific">Acinetobacter kookii</name>
    <dbReference type="NCBI Taxonomy" id="1226327"/>
    <lineage>
        <taxon>Bacteria</taxon>
        <taxon>Pseudomonadati</taxon>
        <taxon>Pseudomonadota</taxon>
        <taxon>Gammaproteobacteria</taxon>
        <taxon>Moraxellales</taxon>
        <taxon>Moraxellaceae</taxon>
        <taxon>Acinetobacter</taxon>
    </lineage>
</organism>
<evidence type="ECO:0000313" key="3">
    <source>
        <dbReference type="Proteomes" id="UP000243468"/>
    </source>
</evidence>
<dbReference type="AlphaFoldDB" id="A0A1G6HJ15"/>
<keyword evidence="1" id="KW-0812">Transmembrane</keyword>
<evidence type="ECO:0000256" key="1">
    <source>
        <dbReference type="SAM" id="Phobius"/>
    </source>
</evidence>
<dbReference type="PROSITE" id="PS51257">
    <property type="entry name" value="PROKAR_LIPOPROTEIN"/>
    <property type="match status" value="1"/>
</dbReference>
<gene>
    <name evidence="2" type="ORF">SAMN05421732_10230</name>
</gene>
<proteinExistence type="predicted"/>
<accession>A0A1G6HJ15</accession>